<keyword evidence="4" id="KW-0378">Hydrolase</keyword>
<dbReference type="InterPro" id="IPR027417">
    <property type="entry name" value="P-loop_NTPase"/>
</dbReference>
<reference evidence="8" key="1">
    <citation type="thesis" date="2021" institute="BYU ScholarsArchive" country="Provo, UT, USA">
        <title>Applications of and Algorithms for Genome Assembly and Genomic Analyses with an Emphasis on Marine Teleosts.</title>
        <authorList>
            <person name="Pickett B.D."/>
        </authorList>
    </citation>
    <scope>NUCLEOTIDE SEQUENCE</scope>
    <source>
        <strain evidence="8">HI-2016</strain>
    </source>
</reference>
<protein>
    <recommendedName>
        <fullName evidence="2">small monomeric GTPase</fullName>
        <ecNumber evidence="2">3.6.5.2</ecNumber>
    </recommendedName>
</protein>
<evidence type="ECO:0000313" key="9">
    <source>
        <dbReference type="Proteomes" id="UP000824540"/>
    </source>
</evidence>
<dbReference type="PRINTS" id="PR00449">
    <property type="entry name" value="RASTRNSFRMNG"/>
</dbReference>
<dbReference type="SMART" id="SM00173">
    <property type="entry name" value="RAS"/>
    <property type="match status" value="1"/>
</dbReference>
<keyword evidence="9" id="KW-1185">Reference proteome</keyword>
<evidence type="ECO:0000256" key="7">
    <source>
        <dbReference type="SAM" id="MobiDB-lite"/>
    </source>
</evidence>
<dbReference type="EC" id="3.6.5.2" evidence="2"/>
<dbReference type="Pfam" id="PF00071">
    <property type="entry name" value="Ras"/>
    <property type="match status" value="2"/>
</dbReference>
<keyword evidence="5" id="KW-0342">GTP-binding</keyword>
<dbReference type="AlphaFoldDB" id="A0A8T2MTP1"/>
<dbReference type="SUPFAM" id="SSF52540">
    <property type="entry name" value="P-loop containing nucleoside triphosphate hydrolases"/>
    <property type="match status" value="1"/>
</dbReference>
<evidence type="ECO:0000313" key="8">
    <source>
        <dbReference type="EMBL" id="KAG9330570.1"/>
    </source>
</evidence>
<comment type="catalytic activity">
    <reaction evidence="6">
        <text>GTP + H2O = GDP + phosphate + H(+)</text>
        <dbReference type="Rhea" id="RHEA:19669"/>
        <dbReference type="ChEBI" id="CHEBI:15377"/>
        <dbReference type="ChEBI" id="CHEBI:15378"/>
        <dbReference type="ChEBI" id="CHEBI:37565"/>
        <dbReference type="ChEBI" id="CHEBI:43474"/>
        <dbReference type="ChEBI" id="CHEBI:58189"/>
        <dbReference type="EC" id="3.6.5.2"/>
    </reaction>
</comment>
<proteinExistence type="inferred from homology"/>
<dbReference type="PROSITE" id="PS51419">
    <property type="entry name" value="RAB"/>
    <property type="match status" value="1"/>
</dbReference>
<dbReference type="SMART" id="SM00175">
    <property type="entry name" value="RAB"/>
    <property type="match status" value="1"/>
</dbReference>
<feature type="region of interest" description="Disordered" evidence="7">
    <location>
        <begin position="47"/>
        <end position="76"/>
    </location>
</feature>
<dbReference type="Proteomes" id="UP000824540">
    <property type="component" value="Unassembled WGS sequence"/>
</dbReference>
<evidence type="ECO:0000256" key="4">
    <source>
        <dbReference type="ARBA" id="ARBA00022801"/>
    </source>
</evidence>
<sequence length="368" mass="41469">MLEREACNILPFHQCLSKALCSIPGACLAPWESVTLNYRAASAELQEDAVPSNSSEESSNIQHPTKPASEAEPPESLYTDLGKVSEQQGFNRGGRRVKLLCLFQTRFLACPFPWRSVHSLSHRTRLLQNRAAVELGCDRTRLLQNWLWQNWAAAVPQGPFKNADMLSSRVRRQSKHRSTAGHTANMNDIKLALLGSEGAGKSAVLVRFLTRRFIGEYASNANSLYRKRLSIDGRQLNLEVFDPCSQSAESRCILEEPVDWADGFIVVYNISDRLDVGVPIYLVGNKQDLCHARQVCEEEGRALAQENRCLFQEVSAAENYQEIASLFTTLIRLVMEQLKHRADRRRYSGSKSMAKLINNVFGKRRKSV</sequence>
<dbReference type="EMBL" id="JAFBMS010000536">
    <property type="protein sequence ID" value="KAG9330570.1"/>
    <property type="molecule type" value="Genomic_DNA"/>
</dbReference>
<gene>
    <name evidence="8" type="ORF">JZ751_023833</name>
</gene>
<dbReference type="GO" id="GO:0005525">
    <property type="term" value="F:GTP binding"/>
    <property type="evidence" value="ECO:0007669"/>
    <property type="project" value="UniProtKB-KW"/>
</dbReference>
<evidence type="ECO:0000256" key="5">
    <source>
        <dbReference type="ARBA" id="ARBA00023134"/>
    </source>
</evidence>
<comment type="similarity">
    <text evidence="1">Belongs to the small GTPase superfamily. Ras family.</text>
</comment>
<dbReference type="Gene3D" id="3.40.50.300">
    <property type="entry name" value="P-loop containing nucleotide triphosphate hydrolases"/>
    <property type="match status" value="2"/>
</dbReference>
<dbReference type="PANTHER" id="PTHR45704">
    <property type="entry name" value="RAS-LIKE FAMILY MEMBER 11"/>
    <property type="match status" value="1"/>
</dbReference>
<evidence type="ECO:0000256" key="3">
    <source>
        <dbReference type="ARBA" id="ARBA00022741"/>
    </source>
</evidence>
<comment type="caution">
    <text evidence="8">The sequence shown here is derived from an EMBL/GenBank/DDBJ whole genome shotgun (WGS) entry which is preliminary data.</text>
</comment>
<evidence type="ECO:0000256" key="2">
    <source>
        <dbReference type="ARBA" id="ARBA00011984"/>
    </source>
</evidence>
<dbReference type="PROSITE" id="PS51421">
    <property type="entry name" value="RAS"/>
    <property type="match status" value="1"/>
</dbReference>
<feature type="compositionally biased region" description="Polar residues" evidence="7">
    <location>
        <begin position="51"/>
        <end position="63"/>
    </location>
</feature>
<organism evidence="8 9">
    <name type="scientific">Albula glossodonta</name>
    <name type="common">roundjaw bonefish</name>
    <dbReference type="NCBI Taxonomy" id="121402"/>
    <lineage>
        <taxon>Eukaryota</taxon>
        <taxon>Metazoa</taxon>
        <taxon>Chordata</taxon>
        <taxon>Craniata</taxon>
        <taxon>Vertebrata</taxon>
        <taxon>Euteleostomi</taxon>
        <taxon>Actinopterygii</taxon>
        <taxon>Neopterygii</taxon>
        <taxon>Teleostei</taxon>
        <taxon>Albuliformes</taxon>
        <taxon>Albulidae</taxon>
        <taxon>Albula</taxon>
    </lineage>
</organism>
<dbReference type="OrthoDB" id="18798at2759"/>
<name>A0A8T2MTP1_9TELE</name>
<evidence type="ECO:0000256" key="1">
    <source>
        <dbReference type="ARBA" id="ARBA00008344"/>
    </source>
</evidence>
<dbReference type="GO" id="GO:0003925">
    <property type="term" value="F:G protein activity"/>
    <property type="evidence" value="ECO:0007669"/>
    <property type="project" value="UniProtKB-EC"/>
</dbReference>
<dbReference type="InterPro" id="IPR001806">
    <property type="entry name" value="Small_GTPase"/>
</dbReference>
<keyword evidence="3" id="KW-0547">Nucleotide-binding</keyword>
<accession>A0A8T2MTP1</accession>
<evidence type="ECO:0000256" key="6">
    <source>
        <dbReference type="ARBA" id="ARBA00048098"/>
    </source>
</evidence>
<dbReference type="InterPro" id="IPR051065">
    <property type="entry name" value="Ras-related_GTPase"/>
</dbReference>